<dbReference type="Gene3D" id="3.40.630.30">
    <property type="match status" value="1"/>
</dbReference>
<keyword evidence="3" id="KW-1185">Reference proteome</keyword>
<protein>
    <submittedName>
        <fullName evidence="2">GNAT family N-acetyltransferase</fullName>
    </submittedName>
</protein>
<keyword evidence="2" id="KW-0808">Transferase</keyword>
<organism evidence="2 3">
    <name type="scientific">Salipaludibacillus keqinensis</name>
    <dbReference type="NCBI Taxonomy" id="2045207"/>
    <lineage>
        <taxon>Bacteria</taxon>
        <taxon>Bacillati</taxon>
        <taxon>Bacillota</taxon>
        <taxon>Bacilli</taxon>
        <taxon>Bacillales</taxon>
        <taxon>Bacillaceae</taxon>
    </lineage>
</organism>
<sequence length="116" mass="13336">MLIPYKKEYEKIAMGLLSFMPGKKSIKIIREWIDLYQTSKTSQLYLWKNDTDRFIGVIGIKESGRRVYVNNITVDPSHRNEGHGTTMVKTLIVMNSLPVVGSERTKHFVDKCKVSS</sequence>
<dbReference type="AlphaFoldDB" id="A0A323TL39"/>
<dbReference type="Pfam" id="PF00583">
    <property type="entry name" value="Acetyltransf_1"/>
    <property type="match status" value="1"/>
</dbReference>
<dbReference type="InterPro" id="IPR000182">
    <property type="entry name" value="GNAT_dom"/>
</dbReference>
<feature type="domain" description="N-acetyltransferase" evidence="1">
    <location>
        <begin position="35"/>
        <end position="92"/>
    </location>
</feature>
<dbReference type="InterPro" id="IPR016181">
    <property type="entry name" value="Acyl_CoA_acyltransferase"/>
</dbReference>
<dbReference type="RefSeq" id="WP_110608080.1">
    <property type="nucleotide sequence ID" value="NZ_PDOD01000001.1"/>
</dbReference>
<comment type="caution">
    <text evidence="2">The sequence shown here is derived from an EMBL/GenBank/DDBJ whole genome shotgun (WGS) entry which is preliminary data.</text>
</comment>
<dbReference type="EMBL" id="PDOD01000001">
    <property type="protein sequence ID" value="PYZ94447.1"/>
    <property type="molecule type" value="Genomic_DNA"/>
</dbReference>
<dbReference type="GO" id="GO:0016747">
    <property type="term" value="F:acyltransferase activity, transferring groups other than amino-acyl groups"/>
    <property type="evidence" value="ECO:0007669"/>
    <property type="project" value="InterPro"/>
</dbReference>
<reference evidence="2 3" key="1">
    <citation type="submission" date="2017-10" db="EMBL/GenBank/DDBJ databases">
        <title>Bacillus sp. nov., a halophilic bacterium isolated from a Keqin Lake.</title>
        <authorList>
            <person name="Wang H."/>
        </authorList>
    </citation>
    <scope>NUCLEOTIDE SEQUENCE [LARGE SCALE GENOMIC DNA]</scope>
    <source>
        <strain evidence="2 3">KQ-12</strain>
    </source>
</reference>
<gene>
    <name evidence="2" type="ORF">CR194_02635</name>
</gene>
<dbReference type="Proteomes" id="UP000248214">
    <property type="component" value="Unassembled WGS sequence"/>
</dbReference>
<dbReference type="OrthoDB" id="2189687at2"/>
<evidence type="ECO:0000259" key="1">
    <source>
        <dbReference type="Pfam" id="PF00583"/>
    </source>
</evidence>
<name>A0A323TL39_9BACI</name>
<dbReference type="SUPFAM" id="SSF55729">
    <property type="entry name" value="Acyl-CoA N-acyltransferases (Nat)"/>
    <property type="match status" value="1"/>
</dbReference>
<dbReference type="CDD" id="cd04301">
    <property type="entry name" value="NAT_SF"/>
    <property type="match status" value="1"/>
</dbReference>
<evidence type="ECO:0000313" key="2">
    <source>
        <dbReference type="EMBL" id="PYZ94447.1"/>
    </source>
</evidence>
<evidence type="ECO:0000313" key="3">
    <source>
        <dbReference type="Proteomes" id="UP000248214"/>
    </source>
</evidence>
<proteinExistence type="predicted"/>
<accession>A0A323TL39</accession>